<gene>
    <name evidence="2" type="ORF">TRIVIDRAFT_63875</name>
</gene>
<evidence type="ECO:0000256" key="1">
    <source>
        <dbReference type="SAM" id="MobiDB-lite"/>
    </source>
</evidence>
<proteinExistence type="predicted"/>
<dbReference type="HOGENOM" id="CLU_1695720_0_0_1"/>
<dbReference type="Proteomes" id="UP000007115">
    <property type="component" value="Unassembled WGS sequence"/>
</dbReference>
<protein>
    <submittedName>
        <fullName evidence="2">Uncharacterized protein</fullName>
    </submittedName>
</protein>
<evidence type="ECO:0000313" key="2">
    <source>
        <dbReference type="EMBL" id="EHK23707.1"/>
    </source>
</evidence>
<dbReference type="VEuPathDB" id="FungiDB:TRIVIDRAFT_63875"/>
<sequence>MRHREGWASGCAGGDACGLQGLAMEGTGLDVAGLGAVRDRQPVQVPQVPLERRSWGGWGGTSTGAGTSASAFTRGEGGGTGTGNDDAVSKGWPRQDSCRVQRGLEMLKAEREMFAVPTRSGSWVPRHSPPRYANVAPSDPAERGANDLLGLNEGG</sequence>
<dbReference type="RefSeq" id="XP_013957915.1">
    <property type="nucleotide sequence ID" value="XM_014102440.1"/>
</dbReference>
<feature type="region of interest" description="Disordered" evidence="1">
    <location>
        <begin position="38"/>
        <end position="96"/>
    </location>
</feature>
<reference evidence="2 3" key="1">
    <citation type="journal article" date="2011" name="Genome Biol.">
        <title>Comparative genome sequence analysis underscores mycoparasitism as the ancestral life style of Trichoderma.</title>
        <authorList>
            <person name="Kubicek C.P."/>
            <person name="Herrera-Estrella A."/>
            <person name="Seidl-Seiboth V."/>
            <person name="Martinez D.A."/>
            <person name="Druzhinina I.S."/>
            <person name="Thon M."/>
            <person name="Zeilinger S."/>
            <person name="Casas-Flores S."/>
            <person name="Horwitz B.A."/>
            <person name="Mukherjee P.K."/>
            <person name="Mukherjee M."/>
            <person name="Kredics L."/>
            <person name="Alcaraz L.D."/>
            <person name="Aerts A."/>
            <person name="Antal Z."/>
            <person name="Atanasova L."/>
            <person name="Cervantes-Badillo M.G."/>
            <person name="Challacombe J."/>
            <person name="Chertkov O."/>
            <person name="McCluskey K."/>
            <person name="Coulpier F."/>
            <person name="Deshpande N."/>
            <person name="von Doehren H."/>
            <person name="Ebbole D.J."/>
            <person name="Esquivel-Naranjo E.U."/>
            <person name="Fekete E."/>
            <person name="Flipphi M."/>
            <person name="Glaser F."/>
            <person name="Gomez-Rodriguez E.Y."/>
            <person name="Gruber S."/>
            <person name="Han C."/>
            <person name="Henrissat B."/>
            <person name="Hermosa R."/>
            <person name="Hernandez-Onate M."/>
            <person name="Karaffa L."/>
            <person name="Kosti I."/>
            <person name="Le Crom S."/>
            <person name="Lindquist E."/>
            <person name="Lucas S."/>
            <person name="Luebeck M."/>
            <person name="Luebeck P.S."/>
            <person name="Margeot A."/>
            <person name="Metz B."/>
            <person name="Misra M."/>
            <person name="Nevalainen H."/>
            <person name="Omann M."/>
            <person name="Packer N."/>
            <person name="Perrone G."/>
            <person name="Uresti-Rivera E.E."/>
            <person name="Salamov A."/>
            <person name="Schmoll M."/>
            <person name="Seiboth B."/>
            <person name="Shapiro H."/>
            <person name="Sukno S."/>
            <person name="Tamayo-Ramos J.A."/>
            <person name="Tisch D."/>
            <person name="Wiest A."/>
            <person name="Wilkinson H.H."/>
            <person name="Zhang M."/>
            <person name="Coutinho P.M."/>
            <person name="Kenerley C.M."/>
            <person name="Monte E."/>
            <person name="Baker S.E."/>
            <person name="Grigoriev I.V."/>
        </authorList>
    </citation>
    <scope>NUCLEOTIDE SEQUENCE [LARGE SCALE GENOMIC DNA]</scope>
    <source>
        <strain evidence="3">Gv29-8 / FGSC 10586</strain>
    </source>
</reference>
<dbReference type="InParanoid" id="G9MPA5"/>
<accession>G9MPA5</accession>
<name>G9MPA5_HYPVG</name>
<dbReference type="AlphaFoldDB" id="G9MPA5"/>
<dbReference type="EMBL" id="ABDF02000005">
    <property type="protein sequence ID" value="EHK23707.1"/>
    <property type="molecule type" value="Genomic_DNA"/>
</dbReference>
<organism evidence="2 3">
    <name type="scientific">Hypocrea virens (strain Gv29-8 / FGSC 10586)</name>
    <name type="common">Gliocladium virens</name>
    <name type="synonym">Trichoderma virens</name>
    <dbReference type="NCBI Taxonomy" id="413071"/>
    <lineage>
        <taxon>Eukaryota</taxon>
        <taxon>Fungi</taxon>
        <taxon>Dikarya</taxon>
        <taxon>Ascomycota</taxon>
        <taxon>Pezizomycotina</taxon>
        <taxon>Sordariomycetes</taxon>
        <taxon>Hypocreomycetidae</taxon>
        <taxon>Hypocreales</taxon>
        <taxon>Hypocreaceae</taxon>
        <taxon>Trichoderma</taxon>
    </lineage>
</organism>
<dbReference type="GeneID" id="25796530"/>
<feature type="region of interest" description="Disordered" evidence="1">
    <location>
        <begin position="117"/>
        <end position="155"/>
    </location>
</feature>
<evidence type="ECO:0000313" key="3">
    <source>
        <dbReference type="Proteomes" id="UP000007115"/>
    </source>
</evidence>
<keyword evidence="3" id="KW-1185">Reference proteome</keyword>
<feature type="compositionally biased region" description="Low complexity" evidence="1">
    <location>
        <begin position="64"/>
        <end position="74"/>
    </location>
</feature>
<comment type="caution">
    <text evidence="2">The sequence shown here is derived from an EMBL/GenBank/DDBJ whole genome shotgun (WGS) entry which is preliminary data.</text>
</comment>